<gene>
    <name evidence="2" type="ORF">GOODEAATRI_001357</name>
</gene>
<keyword evidence="1" id="KW-0175">Coiled coil</keyword>
<evidence type="ECO:0000313" key="2">
    <source>
        <dbReference type="EMBL" id="MEQ2173821.1"/>
    </source>
</evidence>
<comment type="caution">
    <text evidence="2">The sequence shown here is derived from an EMBL/GenBank/DDBJ whole genome shotgun (WGS) entry which is preliminary data.</text>
</comment>
<dbReference type="InterPro" id="IPR042857">
    <property type="entry name" value="TMEM266"/>
</dbReference>
<feature type="coiled-coil region" evidence="1">
    <location>
        <begin position="64"/>
        <end position="91"/>
    </location>
</feature>
<dbReference type="Proteomes" id="UP001476798">
    <property type="component" value="Unassembled WGS sequence"/>
</dbReference>
<reference evidence="2 3" key="1">
    <citation type="submission" date="2021-06" db="EMBL/GenBank/DDBJ databases">
        <authorList>
            <person name="Palmer J.M."/>
        </authorList>
    </citation>
    <scope>NUCLEOTIDE SEQUENCE [LARGE SCALE GENOMIC DNA]</scope>
    <source>
        <strain evidence="2 3">GA_2019</strain>
        <tissue evidence="2">Muscle</tissue>
    </source>
</reference>
<organism evidence="2 3">
    <name type="scientific">Goodea atripinnis</name>
    <dbReference type="NCBI Taxonomy" id="208336"/>
    <lineage>
        <taxon>Eukaryota</taxon>
        <taxon>Metazoa</taxon>
        <taxon>Chordata</taxon>
        <taxon>Craniata</taxon>
        <taxon>Vertebrata</taxon>
        <taxon>Euteleostomi</taxon>
        <taxon>Actinopterygii</taxon>
        <taxon>Neopterygii</taxon>
        <taxon>Teleostei</taxon>
        <taxon>Neoteleostei</taxon>
        <taxon>Acanthomorphata</taxon>
        <taxon>Ovalentaria</taxon>
        <taxon>Atherinomorphae</taxon>
        <taxon>Cyprinodontiformes</taxon>
        <taxon>Goodeidae</taxon>
        <taxon>Goodea</taxon>
    </lineage>
</organism>
<sequence length="111" mass="12477">MDKCFVVFAVNVFDGAVIVLSLAPMVASTVANGPSSPWDAIGLIISLRIWRVKRIIDAYVLQVKVEMELEIQQYEKAKAVREEQLDRLTQICQEQAVCSHFLDLLHDFVAA</sequence>
<name>A0ABV0NQW7_9TELE</name>
<proteinExistence type="predicted"/>
<accession>A0ABV0NQW7</accession>
<keyword evidence="3" id="KW-1185">Reference proteome</keyword>
<evidence type="ECO:0000256" key="1">
    <source>
        <dbReference type="SAM" id="Coils"/>
    </source>
</evidence>
<evidence type="ECO:0000313" key="3">
    <source>
        <dbReference type="Proteomes" id="UP001476798"/>
    </source>
</evidence>
<dbReference type="PANTHER" id="PTHR46842:SF1">
    <property type="entry name" value="TRANSMEMBRANE PROTEIN 266"/>
    <property type="match status" value="1"/>
</dbReference>
<dbReference type="EMBL" id="JAHRIO010050016">
    <property type="protein sequence ID" value="MEQ2173821.1"/>
    <property type="molecule type" value="Genomic_DNA"/>
</dbReference>
<protein>
    <submittedName>
        <fullName evidence="2">Uncharacterized protein</fullName>
    </submittedName>
</protein>
<dbReference type="PANTHER" id="PTHR46842">
    <property type="entry name" value="TRANSMEMBRANE PROTEIN 266"/>
    <property type="match status" value="1"/>
</dbReference>